<comment type="similarity">
    <text evidence="1">Belongs to the sel-1 family.</text>
</comment>
<gene>
    <name evidence="2" type="ORF">AURANDRAFT_14787</name>
</gene>
<dbReference type="RefSeq" id="XP_009036363.1">
    <property type="nucleotide sequence ID" value="XM_009038115.1"/>
</dbReference>
<evidence type="ECO:0008006" key="4">
    <source>
        <dbReference type="Google" id="ProtNLM"/>
    </source>
</evidence>
<protein>
    <recommendedName>
        <fullName evidence="4">Sel1 repeat family protein</fullName>
    </recommendedName>
</protein>
<feature type="non-terminal residue" evidence="2">
    <location>
        <position position="1"/>
    </location>
</feature>
<dbReference type="SMART" id="SM00671">
    <property type="entry name" value="SEL1"/>
    <property type="match status" value="4"/>
</dbReference>
<dbReference type="EMBL" id="GL833126">
    <property type="protein sequence ID" value="EGB09259.1"/>
    <property type="molecule type" value="Genomic_DNA"/>
</dbReference>
<dbReference type="OMA" id="RQLIRMA"/>
<dbReference type="Gene3D" id="1.25.40.10">
    <property type="entry name" value="Tetratricopeptide repeat domain"/>
    <property type="match status" value="2"/>
</dbReference>
<dbReference type="InterPro" id="IPR011990">
    <property type="entry name" value="TPR-like_helical_dom_sf"/>
</dbReference>
<dbReference type="PANTHER" id="PTHR11102">
    <property type="entry name" value="SEL-1-LIKE PROTEIN"/>
    <property type="match status" value="1"/>
</dbReference>
<accession>F0Y775</accession>
<dbReference type="PANTHER" id="PTHR11102:SF160">
    <property type="entry name" value="ERAD-ASSOCIATED E3 UBIQUITIN-PROTEIN LIGASE COMPONENT HRD3"/>
    <property type="match status" value="1"/>
</dbReference>
<dbReference type="GeneID" id="20218433"/>
<dbReference type="InterPro" id="IPR006597">
    <property type="entry name" value="Sel1-like"/>
</dbReference>
<keyword evidence="3" id="KW-1185">Reference proteome</keyword>
<dbReference type="Pfam" id="PF08238">
    <property type="entry name" value="Sel1"/>
    <property type="match status" value="4"/>
</dbReference>
<evidence type="ECO:0000313" key="2">
    <source>
        <dbReference type="EMBL" id="EGB09259.1"/>
    </source>
</evidence>
<organism evidence="3">
    <name type="scientific">Aureococcus anophagefferens</name>
    <name type="common">Harmful bloom alga</name>
    <dbReference type="NCBI Taxonomy" id="44056"/>
    <lineage>
        <taxon>Eukaryota</taxon>
        <taxon>Sar</taxon>
        <taxon>Stramenopiles</taxon>
        <taxon>Ochrophyta</taxon>
        <taxon>Pelagophyceae</taxon>
        <taxon>Pelagomonadales</taxon>
        <taxon>Pelagomonadaceae</taxon>
        <taxon>Aureococcus</taxon>
    </lineage>
</organism>
<dbReference type="Proteomes" id="UP000002729">
    <property type="component" value="Unassembled WGS sequence"/>
</dbReference>
<sequence length="142" mass="15664">LGQAYFHGTLGLVKSAKKAAKLYKRAVEGGDPDAMVNLGSMYCAGQGVKLDRKKGRQLIRMAADRGYAIAQYNLSNFEGLSVEESLKYLQLAADQGLSLAERALGDRFERGDGVQRDLEEAKRWWDRAATRAKNPGILHYDG</sequence>
<proteinExistence type="inferred from homology"/>
<dbReference type="KEGG" id="aaf:AURANDRAFT_14787"/>
<evidence type="ECO:0000313" key="3">
    <source>
        <dbReference type="Proteomes" id="UP000002729"/>
    </source>
</evidence>
<dbReference type="InParanoid" id="F0Y775"/>
<name>F0Y775_AURAN</name>
<feature type="non-terminal residue" evidence="2">
    <location>
        <position position="142"/>
    </location>
</feature>
<dbReference type="SUPFAM" id="SSF81901">
    <property type="entry name" value="HCP-like"/>
    <property type="match status" value="1"/>
</dbReference>
<dbReference type="OrthoDB" id="200229at2759"/>
<evidence type="ECO:0000256" key="1">
    <source>
        <dbReference type="ARBA" id="ARBA00038101"/>
    </source>
</evidence>
<dbReference type="AlphaFoldDB" id="F0Y775"/>
<dbReference type="InterPro" id="IPR050767">
    <property type="entry name" value="Sel1_AlgK"/>
</dbReference>
<reference evidence="2 3" key="1">
    <citation type="journal article" date="2011" name="Proc. Natl. Acad. Sci. U.S.A.">
        <title>Niche of harmful alga Aureococcus anophagefferens revealed through ecogenomics.</title>
        <authorList>
            <person name="Gobler C.J."/>
            <person name="Berry D.L."/>
            <person name="Dyhrman S.T."/>
            <person name="Wilhelm S.W."/>
            <person name="Salamov A."/>
            <person name="Lobanov A.V."/>
            <person name="Zhang Y."/>
            <person name="Collier J.L."/>
            <person name="Wurch L.L."/>
            <person name="Kustka A.B."/>
            <person name="Dill B.D."/>
            <person name="Shah M."/>
            <person name="VerBerkmoes N.C."/>
            <person name="Kuo A."/>
            <person name="Terry A."/>
            <person name="Pangilinan J."/>
            <person name="Lindquist E.A."/>
            <person name="Lucas S."/>
            <person name="Paulsen I.T."/>
            <person name="Hattenrath-Lehmann T.K."/>
            <person name="Talmage S.C."/>
            <person name="Walker E.A."/>
            <person name="Koch F."/>
            <person name="Burson A.M."/>
            <person name="Marcoval M.A."/>
            <person name="Tang Y.Z."/>
            <person name="Lecleir G.R."/>
            <person name="Coyne K.J."/>
            <person name="Berg G.M."/>
            <person name="Bertrand E.M."/>
            <person name="Saito M.A."/>
            <person name="Gladyshev V.N."/>
            <person name="Grigoriev I.V."/>
        </authorList>
    </citation>
    <scope>NUCLEOTIDE SEQUENCE [LARGE SCALE GENOMIC DNA]</scope>
    <source>
        <strain evidence="3">CCMP 1984</strain>
    </source>
</reference>